<feature type="region of interest" description="Disordered" evidence="1">
    <location>
        <begin position="1"/>
        <end position="103"/>
    </location>
</feature>
<organism evidence="2">
    <name type="scientific">bioreactor metagenome</name>
    <dbReference type="NCBI Taxonomy" id="1076179"/>
    <lineage>
        <taxon>unclassified sequences</taxon>
        <taxon>metagenomes</taxon>
        <taxon>ecological metagenomes</taxon>
    </lineage>
</organism>
<feature type="compositionally biased region" description="Basic and acidic residues" evidence="1">
    <location>
        <begin position="1"/>
        <end position="34"/>
    </location>
</feature>
<evidence type="ECO:0000313" key="2">
    <source>
        <dbReference type="EMBL" id="MPM83809.1"/>
    </source>
</evidence>
<gene>
    <name evidence="2" type="ORF">SDC9_130878</name>
</gene>
<comment type="caution">
    <text evidence="2">The sequence shown here is derived from an EMBL/GenBank/DDBJ whole genome shotgun (WGS) entry which is preliminary data.</text>
</comment>
<feature type="compositionally biased region" description="Basic residues" evidence="1">
    <location>
        <begin position="69"/>
        <end position="79"/>
    </location>
</feature>
<reference evidence="2" key="1">
    <citation type="submission" date="2019-08" db="EMBL/GenBank/DDBJ databases">
        <authorList>
            <person name="Kucharzyk K."/>
            <person name="Murdoch R.W."/>
            <person name="Higgins S."/>
            <person name="Loffler F."/>
        </authorList>
    </citation>
    <scope>NUCLEOTIDE SEQUENCE</scope>
</reference>
<name>A0A645D3N9_9ZZZZ</name>
<accession>A0A645D3N9</accession>
<proteinExistence type="predicted"/>
<dbReference type="AlphaFoldDB" id="A0A645D3N9"/>
<dbReference type="EMBL" id="VSSQ01032522">
    <property type="protein sequence ID" value="MPM83809.1"/>
    <property type="molecule type" value="Genomic_DNA"/>
</dbReference>
<sequence length="103" mass="11634">MYDKSLGDGEVFERREKTAAGKGDGENAGDKVETQRFAVDAEDVELSHHKKPGAHGGHREERTEDHYGHQVHPRRRQHLRDRADKPPAGRRKERQPGPAPIVV</sequence>
<feature type="compositionally biased region" description="Basic and acidic residues" evidence="1">
    <location>
        <begin position="57"/>
        <end position="68"/>
    </location>
</feature>
<evidence type="ECO:0000256" key="1">
    <source>
        <dbReference type="SAM" id="MobiDB-lite"/>
    </source>
</evidence>
<protein>
    <submittedName>
        <fullName evidence="2">Uncharacterized protein</fullName>
    </submittedName>
</protein>